<proteinExistence type="predicted"/>
<dbReference type="PANTHER" id="PTHR30399">
    <property type="entry name" value="UNCHARACTERIZED PROTEIN YGJP"/>
    <property type="match status" value="1"/>
</dbReference>
<evidence type="ECO:0000256" key="1">
    <source>
        <dbReference type="SAM" id="MobiDB-lite"/>
    </source>
</evidence>
<feature type="region of interest" description="Disordered" evidence="1">
    <location>
        <begin position="1"/>
        <end position="41"/>
    </location>
</feature>
<dbReference type="CDD" id="cd07344">
    <property type="entry name" value="M48_yhfN_like"/>
    <property type="match status" value="1"/>
</dbReference>
<feature type="compositionally biased region" description="Low complexity" evidence="1">
    <location>
        <begin position="8"/>
        <end position="28"/>
    </location>
</feature>
<evidence type="ECO:0000259" key="2">
    <source>
        <dbReference type="Pfam" id="PF01863"/>
    </source>
</evidence>
<dbReference type="Gene3D" id="3.30.2010.10">
    <property type="entry name" value="Metalloproteases ('zincins'), catalytic domain"/>
    <property type="match status" value="1"/>
</dbReference>
<feature type="compositionally biased region" description="Basic and acidic residues" evidence="1">
    <location>
        <begin position="190"/>
        <end position="201"/>
    </location>
</feature>
<feature type="region of interest" description="Disordered" evidence="1">
    <location>
        <begin position="187"/>
        <end position="232"/>
    </location>
</feature>
<comment type="caution">
    <text evidence="3">The sequence shown here is derived from an EMBL/GenBank/DDBJ whole genome shotgun (WGS) entry which is preliminary data.</text>
</comment>
<name>A0A7Y9DNU6_9ACTN</name>
<keyword evidence="4" id="KW-1185">Reference proteome</keyword>
<dbReference type="InterPro" id="IPR002725">
    <property type="entry name" value="YgjP-like_metallopeptidase"/>
</dbReference>
<gene>
    <name evidence="3" type="ORF">BJ968_003581</name>
</gene>
<protein>
    <recommendedName>
        <fullName evidence="2">YgjP-like metallopeptidase domain-containing protein</fullName>
    </recommendedName>
</protein>
<organism evidence="3 4">
    <name type="scientific">Kineococcus aurantiacus</name>
    <dbReference type="NCBI Taxonomy" id="37633"/>
    <lineage>
        <taxon>Bacteria</taxon>
        <taxon>Bacillati</taxon>
        <taxon>Actinomycetota</taxon>
        <taxon>Actinomycetes</taxon>
        <taxon>Kineosporiales</taxon>
        <taxon>Kineosporiaceae</taxon>
        <taxon>Kineococcus</taxon>
    </lineage>
</organism>
<accession>A0A7Y9DNU6</accession>
<dbReference type="AlphaFoldDB" id="A0A7Y9DNU6"/>
<dbReference type="InterPro" id="IPR053136">
    <property type="entry name" value="UTP_pyrophosphatase-like"/>
</dbReference>
<dbReference type="PANTHER" id="PTHR30399:SF1">
    <property type="entry name" value="UTP PYROPHOSPHATASE"/>
    <property type="match status" value="1"/>
</dbReference>
<reference evidence="3 4" key="1">
    <citation type="submission" date="2020-07" db="EMBL/GenBank/DDBJ databases">
        <title>Sequencing the genomes of 1000 actinobacteria strains.</title>
        <authorList>
            <person name="Klenk H.-P."/>
        </authorList>
    </citation>
    <scope>NUCLEOTIDE SEQUENCE [LARGE SCALE GENOMIC DNA]</scope>
    <source>
        <strain evidence="3 4">DSM 7487</strain>
    </source>
</reference>
<evidence type="ECO:0000313" key="3">
    <source>
        <dbReference type="EMBL" id="NYD24041.1"/>
    </source>
</evidence>
<dbReference type="Proteomes" id="UP000521922">
    <property type="component" value="Unassembled WGS sequence"/>
</dbReference>
<dbReference type="RefSeq" id="WP_179754177.1">
    <property type="nucleotide sequence ID" value="NZ_BAAAGN010000003.1"/>
</dbReference>
<dbReference type="EMBL" id="JACCBB010000001">
    <property type="protein sequence ID" value="NYD24041.1"/>
    <property type="molecule type" value="Genomic_DNA"/>
</dbReference>
<sequence>MRAHEEGAAALEAAPDGAPPLDGAPLDGRSPAVDVRRSRRRTRTVSAYRDGDRTVVLIPARFTPAEEREWVDRMVTRLEAADRRRNPHESDLLERSRELSRRHLDGLARPQSVTWVDNQLHRWGSCTPADGSIRLSSRLQGMPSWVLDYVILHELAHLLVPTHSRQFWGLLESYPRTERARGFLAGFDHATGHEGPGHHDRDDDDDLPEDRAPEHGPADAGPPAVEVIATTG</sequence>
<evidence type="ECO:0000313" key="4">
    <source>
        <dbReference type="Proteomes" id="UP000521922"/>
    </source>
</evidence>
<feature type="domain" description="YgjP-like metallopeptidase" evidence="2">
    <location>
        <begin position="97"/>
        <end position="179"/>
    </location>
</feature>
<dbReference type="Pfam" id="PF01863">
    <property type="entry name" value="YgjP-like"/>
    <property type="match status" value="1"/>
</dbReference>